<dbReference type="GO" id="GO:0008236">
    <property type="term" value="F:serine-type peptidase activity"/>
    <property type="evidence" value="ECO:0007669"/>
    <property type="project" value="InterPro"/>
</dbReference>
<evidence type="ECO:0000259" key="2">
    <source>
        <dbReference type="Pfam" id="PF00326"/>
    </source>
</evidence>
<dbReference type="Gene3D" id="2.140.10.30">
    <property type="entry name" value="Dipeptidylpeptidase IV, N-terminal domain"/>
    <property type="match status" value="1"/>
</dbReference>
<dbReference type="PANTHER" id="PTHR11731:SF193">
    <property type="entry name" value="DIPEPTIDYL PEPTIDASE 9"/>
    <property type="match status" value="1"/>
</dbReference>
<feature type="domain" description="Dipeptidylpeptidase IV N-terminal" evidence="3">
    <location>
        <begin position="121"/>
        <end position="430"/>
    </location>
</feature>
<evidence type="ECO:0000256" key="1">
    <source>
        <dbReference type="SAM" id="SignalP"/>
    </source>
</evidence>
<dbReference type="Gene3D" id="3.40.50.1820">
    <property type="entry name" value="alpha/beta hydrolase"/>
    <property type="match status" value="1"/>
</dbReference>
<keyword evidence="5" id="KW-1185">Reference proteome</keyword>
<protein>
    <submittedName>
        <fullName evidence="4">S9 family peptidase</fullName>
    </submittedName>
</protein>
<feature type="signal peptide" evidence="1">
    <location>
        <begin position="1"/>
        <end position="19"/>
    </location>
</feature>
<dbReference type="Pfam" id="PF00326">
    <property type="entry name" value="Peptidase_S9"/>
    <property type="match status" value="1"/>
</dbReference>
<dbReference type="SUPFAM" id="SSF53474">
    <property type="entry name" value="alpha/beta-Hydrolases"/>
    <property type="match status" value="1"/>
</dbReference>
<feature type="domain" description="Peptidase S9 prolyl oligopeptidase catalytic" evidence="2">
    <location>
        <begin position="518"/>
        <end position="712"/>
    </location>
</feature>
<keyword evidence="1" id="KW-0732">Signal</keyword>
<evidence type="ECO:0000313" key="4">
    <source>
        <dbReference type="EMBL" id="PQA95412.1"/>
    </source>
</evidence>
<dbReference type="InterPro" id="IPR002469">
    <property type="entry name" value="Peptidase_S9B_N"/>
</dbReference>
<organism evidence="4 5">
    <name type="scientific">Chryseobacterium piscicola</name>
    <dbReference type="NCBI Taxonomy" id="551459"/>
    <lineage>
        <taxon>Bacteria</taxon>
        <taxon>Pseudomonadati</taxon>
        <taxon>Bacteroidota</taxon>
        <taxon>Flavobacteriia</taxon>
        <taxon>Flavobacteriales</taxon>
        <taxon>Weeksellaceae</taxon>
        <taxon>Chryseobacterium group</taxon>
        <taxon>Chryseobacterium</taxon>
    </lineage>
</organism>
<accession>A0A2S7KGJ0</accession>
<dbReference type="SUPFAM" id="SSF82171">
    <property type="entry name" value="DPP6 N-terminal domain-like"/>
    <property type="match status" value="1"/>
</dbReference>
<dbReference type="RefSeq" id="WP_076452765.1">
    <property type="nucleotide sequence ID" value="NZ_FTOJ01000012.1"/>
</dbReference>
<reference evidence="4 5" key="1">
    <citation type="submission" date="2016-11" db="EMBL/GenBank/DDBJ databases">
        <title>Whole genomes of Flavobacteriaceae.</title>
        <authorList>
            <person name="Stine C."/>
            <person name="Li C."/>
            <person name="Tadesse D."/>
        </authorList>
    </citation>
    <scope>NUCLEOTIDE SEQUENCE [LARGE SCALE GENOMIC DNA]</scope>
    <source>
        <strain evidence="4 5">DSM 21068</strain>
    </source>
</reference>
<dbReference type="EMBL" id="MUGO01000007">
    <property type="protein sequence ID" value="PQA95412.1"/>
    <property type="molecule type" value="Genomic_DNA"/>
</dbReference>
<gene>
    <name evidence="4" type="ORF">B0A70_06290</name>
</gene>
<dbReference type="OrthoDB" id="9812921at2"/>
<dbReference type="Proteomes" id="UP000238314">
    <property type="component" value="Unassembled WGS sequence"/>
</dbReference>
<proteinExistence type="predicted"/>
<dbReference type="InterPro" id="IPR001375">
    <property type="entry name" value="Peptidase_S9_cat"/>
</dbReference>
<dbReference type="GO" id="GO:0006508">
    <property type="term" value="P:proteolysis"/>
    <property type="evidence" value="ECO:0007669"/>
    <property type="project" value="InterPro"/>
</dbReference>
<feature type="chain" id="PRO_5015728718" evidence="1">
    <location>
        <begin position="20"/>
        <end position="713"/>
    </location>
</feature>
<evidence type="ECO:0000313" key="5">
    <source>
        <dbReference type="Proteomes" id="UP000238314"/>
    </source>
</evidence>
<name>A0A2S7KGJ0_9FLAO</name>
<dbReference type="Pfam" id="PF00930">
    <property type="entry name" value="DPPIV_N"/>
    <property type="match status" value="1"/>
</dbReference>
<evidence type="ECO:0000259" key="3">
    <source>
        <dbReference type="Pfam" id="PF00930"/>
    </source>
</evidence>
<dbReference type="PANTHER" id="PTHR11731">
    <property type="entry name" value="PROTEASE FAMILY S9B,C DIPEPTIDYL-PEPTIDASE IV-RELATED"/>
    <property type="match status" value="1"/>
</dbReference>
<sequence>MKLHKFSLLMIVLGGTAFAQTQKFTMAEAVNGLRSNLAIKNISQFSWSTDGKSYINAVKNAYLITDIKTGKQDTLISLNQLNKGLADNKLKNIPQVKFADASKGYYISNGKMVWVEKSGSEWRIKKSADIPKKAENLKVFNDNQTFAFTDNNNLFVNKNGKKIAVSNESNENILFGASNVHRNEFGIDAGIFPAPNSESLAFYRMDQTMVADYPIIDWSVRPAVNANIKYPMAGKTSHEVTLGIFNIKTEATTYLKIEGEKDQYLTAVTWSPDSKFVFVGVLNRAQNHLKMNQYDAHTGNLVKTLFEETDSKYVEPQHPLLFFPNSNTDFIWQSQRTGYNHLFHYNLEKGLIAQITKGDWLVTEVLGFNDKKKDIYYTSTEVSPTERHLYRINWNSYKKQRLDDAEGTHAGVLSADGNYLYDSYSNATTPRKVNAINTTTLKIQNLLTSENPLKNYDRPEIKSINLKADDGTILYGKIILPTNFDAAKKYPTIVYLYNGPHLQLINNTFPASGNLWYEYMAQNGYIIFTMDGRGSSNRGMKFEQAVFRNLGTTEMNDQLQGVKYLKSLPYVDSDRLGIHGWSFGGFMTTSFMLRQPDVFKVGVAGGPVIDWSMYEIMYGERYMDSPQENPQGYAASNLLDKVQNLKGKLLMIHGAQDDVVVWQHSMKFIKSSVDNGVQVDYFVYPGHPHNVGGKDRVHLMQKVTDYFDQNLKK</sequence>
<dbReference type="InterPro" id="IPR050278">
    <property type="entry name" value="Serine_Prot_S9B/DPPIV"/>
</dbReference>
<dbReference type="InterPro" id="IPR029058">
    <property type="entry name" value="AB_hydrolase_fold"/>
</dbReference>
<dbReference type="AlphaFoldDB" id="A0A2S7KGJ0"/>
<dbReference type="GO" id="GO:0008239">
    <property type="term" value="F:dipeptidyl-peptidase activity"/>
    <property type="evidence" value="ECO:0007669"/>
    <property type="project" value="TreeGrafter"/>
</dbReference>
<comment type="caution">
    <text evidence="4">The sequence shown here is derived from an EMBL/GenBank/DDBJ whole genome shotgun (WGS) entry which is preliminary data.</text>
</comment>